<reference evidence="3" key="1">
    <citation type="submission" date="2025-08" db="UniProtKB">
        <authorList>
            <consortium name="RefSeq"/>
        </authorList>
    </citation>
    <scope>IDENTIFICATION</scope>
</reference>
<proteinExistence type="predicted"/>
<dbReference type="PANTHER" id="PTHR47331:SF1">
    <property type="entry name" value="GAG-LIKE PROTEIN"/>
    <property type="match status" value="1"/>
</dbReference>
<dbReference type="PANTHER" id="PTHR47331">
    <property type="entry name" value="PHD-TYPE DOMAIN-CONTAINING PROTEIN"/>
    <property type="match status" value="1"/>
</dbReference>
<dbReference type="KEGG" id="aten:116286627"/>
<evidence type="ECO:0000313" key="3">
    <source>
        <dbReference type="RefSeq" id="XP_031549036.1"/>
    </source>
</evidence>
<dbReference type="RefSeq" id="XP_031549036.1">
    <property type="nucleotide sequence ID" value="XM_031693176.1"/>
</dbReference>
<dbReference type="Pfam" id="PF05380">
    <property type="entry name" value="Peptidase_A17"/>
    <property type="match status" value="1"/>
</dbReference>
<keyword evidence="2" id="KW-1185">Reference proteome</keyword>
<dbReference type="InterPro" id="IPR008042">
    <property type="entry name" value="Retrotrans_Pao"/>
</dbReference>
<feature type="compositionally biased region" description="Basic and acidic residues" evidence="1">
    <location>
        <begin position="798"/>
        <end position="810"/>
    </location>
</feature>
<dbReference type="SUPFAM" id="SSF56672">
    <property type="entry name" value="DNA/RNA polymerases"/>
    <property type="match status" value="1"/>
</dbReference>
<sequence>MSTVSSQERKCGYEIDLKVESLAGDAHFRLENVLTTRHLPVLPKHVATNEEIKKWPHLKDLTLREIDRRRVTILIGSDRPDIIGKELDRREGGKGEPFAVKTPFGWTVYGPIVESTESQVNVSLTSTEHEKLNLQIERMYNDEFGNSYNDADEGMSIEDHRAKDIMDKSVKLIDGHYQLRLPFRQDRPILPDSRATAERRLEWLKKRMQKDEKFKEKYNQVMEKYKSEGSSREVLEEELHNLKPVWYLPHHAVWHPRKPEEPRVVFDCAAKSGGTSLNEQLLQGQENTSPLIEVILRFRVNEVAVAADIKRMFHQVHVVPEDRGALCYLWWPNGDLTKEPKVHQMLVHIFGATSSPSIAGYALRRTAKDNEHDFMPATIDAVYKDFYVDDLLKSFADVDRAIRVSKQLQTLLARGGFKLTKWMSSHREVLSEYPVEERAPAIKDLDLASESLPVDRALGIHWDVEQDTFNLVTSSKAHPENRKGVLSSVATVYDPLGIASPLLLPGREINQELCHRRYDWDENLPPDILASWIEWKKGLASLKDLSIPRCFKPKNFGTVVRAELHHFADASQEHGYGTVSYLRLINKRGQIHCSFVMGKSRVRPLKSTMTVPKLELTAATLLVQMNKLIVRALQRRLRIDNVSYWTDSVIVLRYIFNEVRRFTTFVANRVAIIRQESVPEQWKHVRSELNPADYASRGIKATESRKLQIWRQGPEILWTEEEEWPPQPPEISATLSETDEGVKKEKVTVGATTLQKDFWDSLFRKYSTWNRLRRAVAWLIRAVRKLIEAWPRKAERDNAKSLRPSQEIHPEGVVLKHSRQ</sequence>
<feature type="region of interest" description="Disordered" evidence="1">
    <location>
        <begin position="798"/>
        <end position="820"/>
    </location>
</feature>
<evidence type="ECO:0000313" key="2">
    <source>
        <dbReference type="Proteomes" id="UP000515163"/>
    </source>
</evidence>
<dbReference type="Proteomes" id="UP000515163">
    <property type="component" value="Unplaced"/>
</dbReference>
<evidence type="ECO:0000256" key="1">
    <source>
        <dbReference type="SAM" id="MobiDB-lite"/>
    </source>
</evidence>
<name>A0A6P8H0Y6_ACTTE</name>
<dbReference type="InParanoid" id="A0A6P8H0Y6"/>
<dbReference type="AlphaFoldDB" id="A0A6P8H0Y6"/>
<accession>A0A6P8H0Y6</accession>
<dbReference type="CDD" id="cd01644">
    <property type="entry name" value="RT_pepA17"/>
    <property type="match status" value="1"/>
</dbReference>
<dbReference type="InterPro" id="IPR043502">
    <property type="entry name" value="DNA/RNA_pol_sf"/>
</dbReference>
<gene>
    <name evidence="3" type="primary">LOC116286627</name>
</gene>
<protein>
    <submittedName>
        <fullName evidence="3">Uncharacterized protein LOC116286627</fullName>
    </submittedName>
</protein>
<dbReference type="GeneID" id="116286627"/>
<dbReference type="OrthoDB" id="5987267at2759"/>
<organism evidence="2 3">
    <name type="scientific">Actinia tenebrosa</name>
    <name type="common">Australian red waratah sea anemone</name>
    <dbReference type="NCBI Taxonomy" id="6105"/>
    <lineage>
        <taxon>Eukaryota</taxon>
        <taxon>Metazoa</taxon>
        <taxon>Cnidaria</taxon>
        <taxon>Anthozoa</taxon>
        <taxon>Hexacorallia</taxon>
        <taxon>Actiniaria</taxon>
        <taxon>Actiniidae</taxon>
        <taxon>Actinia</taxon>
    </lineage>
</organism>